<protein>
    <recommendedName>
        <fullName evidence="3">LysM domain-containing protein</fullName>
    </recommendedName>
</protein>
<feature type="chain" id="PRO_5046772451" description="LysM domain-containing protein" evidence="2">
    <location>
        <begin position="25"/>
        <end position="357"/>
    </location>
</feature>
<feature type="signal peptide" evidence="2">
    <location>
        <begin position="1"/>
        <end position="24"/>
    </location>
</feature>
<gene>
    <name evidence="4" type="ORF">LTR24_000036</name>
</gene>
<dbReference type="InterPro" id="IPR036779">
    <property type="entry name" value="LysM_dom_sf"/>
</dbReference>
<feature type="compositionally biased region" description="Low complexity" evidence="1">
    <location>
        <begin position="215"/>
        <end position="229"/>
    </location>
</feature>
<comment type="caution">
    <text evidence="4">The sequence shown here is derived from an EMBL/GenBank/DDBJ whole genome shotgun (WGS) entry which is preliminary data.</text>
</comment>
<feature type="compositionally biased region" description="Low complexity" evidence="1">
    <location>
        <begin position="321"/>
        <end position="344"/>
    </location>
</feature>
<reference evidence="4 5" key="1">
    <citation type="submission" date="2023-08" db="EMBL/GenBank/DDBJ databases">
        <title>Black Yeasts Isolated from many extreme environments.</title>
        <authorList>
            <person name="Coleine C."/>
            <person name="Stajich J.E."/>
            <person name="Selbmann L."/>
        </authorList>
    </citation>
    <scope>NUCLEOTIDE SEQUENCE [LARGE SCALE GENOMIC DNA]</scope>
    <source>
        <strain evidence="4 5">CCFEE 5885</strain>
    </source>
</reference>
<keyword evidence="2" id="KW-0732">Signal</keyword>
<evidence type="ECO:0000259" key="3">
    <source>
        <dbReference type="PROSITE" id="PS51782"/>
    </source>
</evidence>
<dbReference type="CDD" id="cd00118">
    <property type="entry name" value="LysM"/>
    <property type="match status" value="2"/>
</dbReference>
<evidence type="ECO:0000256" key="2">
    <source>
        <dbReference type="SAM" id="SignalP"/>
    </source>
</evidence>
<feature type="domain" description="LysM" evidence="3">
    <location>
        <begin position="127"/>
        <end position="171"/>
    </location>
</feature>
<name>A0ABR0KPL1_9EURO</name>
<dbReference type="Proteomes" id="UP001345013">
    <property type="component" value="Unassembled WGS sequence"/>
</dbReference>
<dbReference type="InterPro" id="IPR018392">
    <property type="entry name" value="LysM"/>
</dbReference>
<accession>A0ABR0KPL1</accession>
<feature type="region of interest" description="Disordered" evidence="1">
    <location>
        <begin position="193"/>
        <end position="278"/>
    </location>
</feature>
<dbReference type="SUPFAM" id="SSF54106">
    <property type="entry name" value="LysM domain"/>
    <property type="match status" value="2"/>
</dbReference>
<dbReference type="SMART" id="SM00257">
    <property type="entry name" value="LysM"/>
    <property type="match status" value="2"/>
</dbReference>
<proteinExistence type="predicted"/>
<keyword evidence="5" id="KW-1185">Reference proteome</keyword>
<feature type="domain" description="LysM" evidence="3">
    <location>
        <begin position="73"/>
        <end position="117"/>
    </location>
</feature>
<sequence length="357" mass="37089">MENKSHRALLALYCLLSLCARSSAKPVNHARHLRLPSASIANLLSATVGPEVFAPQEARSRQDRAHAFVKRASTWTVQAGDTGNGIALRLSIDFIQLAFMNPSVQWNNLQIGQVLNIPCDDASTGARMYTVVAGDTGNAIAAANGITFAQLDAFNPDVNWYNLQIGQTLLVPAPGVPATSIAGSANTASLEHDATVPATQVTSSTSTYNGGKCDSTTTSSTITISTTITMPAVTGGPPSPSTPTSLPSENTPAATPVPANMNEKSPFLTPGGSDISERSLEDQNNILPKLIKLRLIRNDQATDTDPASQAEESQDVLNCDPTPSASSSSSGPSTSSSSAAAPTTYTVQPGQATQATP</sequence>
<evidence type="ECO:0000313" key="5">
    <source>
        <dbReference type="Proteomes" id="UP001345013"/>
    </source>
</evidence>
<dbReference type="PROSITE" id="PS51782">
    <property type="entry name" value="LYSM"/>
    <property type="match status" value="2"/>
</dbReference>
<dbReference type="Gene3D" id="3.10.350.10">
    <property type="entry name" value="LysM domain"/>
    <property type="match status" value="2"/>
</dbReference>
<feature type="compositionally biased region" description="Polar residues" evidence="1">
    <location>
        <begin position="197"/>
        <end position="209"/>
    </location>
</feature>
<evidence type="ECO:0000313" key="4">
    <source>
        <dbReference type="EMBL" id="KAK5102477.1"/>
    </source>
</evidence>
<feature type="region of interest" description="Disordered" evidence="1">
    <location>
        <begin position="302"/>
        <end position="357"/>
    </location>
</feature>
<feature type="compositionally biased region" description="Polar residues" evidence="1">
    <location>
        <begin position="345"/>
        <end position="357"/>
    </location>
</feature>
<evidence type="ECO:0000256" key="1">
    <source>
        <dbReference type="SAM" id="MobiDB-lite"/>
    </source>
</evidence>
<dbReference type="EMBL" id="JAVRRG010000001">
    <property type="protein sequence ID" value="KAK5102477.1"/>
    <property type="molecule type" value="Genomic_DNA"/>
</dbReference>
<organism evidence="4 5">
    <name type="scientific">Lithohypha guttulata</name>
    <dbReference type="NCBI Taxonomy" id="1690604"/>
    <lineage>
        <taxon>Eukaryota</taxon>
        <taxon>Fungi</taxon>
        <taxon>Dikarya</taxon>
        <taxon>Ascomycota</taxon>
        <taxon>Pezizomycotina</taxon>
        <taxon>Eurotiomycetes</taxon>
        <taxon>Chaetothyriomycetidae</taxon>
        <taxon>Chaetothyriales</taxon>
        <taxon>Trichomeriaceae</taxon>
        <taxon>Lithohypha</taxon>
    </lineage>
</organism>
<feature type="compositionally biased region" description="Low complexity" evidence="1">
    <location>
        <begin position="242"/>
        <end position="252"/>
    </location>
</feature>
<feature type="compositionally biased region" description="Polar residues" evidence="1">
    <location>
        <begin position="302"/>
        <end position="311"/>
    </location>
</feature>
<dbReference type="Pfam" id="PF01476">
    <property type="entry name" value="LysM"/>
    <property type="match status" value="2"/>
</dbReference>